<gene>
    <name evidence="1" type="ORF">L5515_017361</name>
</gene>
<proteinExistence type="predicted"/>
<dbReference type="EMBL" id="CP092625">
    <property type="protein sequence ID" value="UMM40855.1"/>
    <property type="molecule type" value="Genomic_DNA"/>
</dbReference>
<organism evidence="1 2">
    <name type="scientific">Caenorhabditis briggsae</name>
    <dbReference type="NCBI Taxonomy" id="6238"/>
    <lineage>
        <taxon>Eukaryota</taxon>
        <taxon>Metazoa</taxon>
        <taxon>Ecdysozoa</taxon>
        <taxon>Nematoda</taxon>
        <taxon>Chromadorea</taxon>
        <taxon>Rhabditida</taxon>
        <taxon>Rhabditina</taxon>
        <taxon>Rhabditomorpha</taxon>
        <taxon>Rhabditoidea</taxon>
        <taxon>Rhabditidae</taxon>
        <taxon>Peloderinae</taxon>
        <taxon>Caenorhabditis</taxon>
    </lineage>
</organism>
<sequence length="227" mass="26060">MKKLLIIRILRFYAFIAKLGTKNCGFTLLFGEKSIYRVHKPSANNQQRQGTSLQGAESDVPLTTAKGQRATCKQGTSLQGTMITRHRRNQNFLREKKYILTRFLIFRFFSQKETRRMIAAPSGLRQGTGTKVGNPVEVNSENDIRINERRSNLRTNHEIALLQCVTSKKRKAPSVVAACPDETFLSLSLKMRKELLQFLLNSKRPELWESCRSALLEFRPHFATKMI</sequence>
<name>A0AAE9FGQ2_CAEBR</name>
<evidence type="ECO:0000313" key="2">
    <source>
        <dbReference type="Proteomes" id="UP000829354"/>
    </source>
</evidence>
<protein>
    <submittedName>
        <fullName evidence="1">Uncharacterized protein</fullName>
    </submittedName>
</protein>
<reference evidence="1 2" key="1">
    <citation type="submission" date="2022-04" db="EMBL/GenBank/DDBJ databases">
        <title>Chromosome-level reference genomes for two strains of Caenorhabditis briggsae: an improved platform for comparative genomics.</title>
        <authorList>
            <person name="Stevens L."/>
            <person name="Andersen E."/>
        </authorList>
    </citation>
    <scope>NUCLEOTIDE SEQUENCE [LARGE SCALE GENOMIC DNA]</scope>
    <source>
        <strain evidence="1">VX34</strain>
        <tissue evidence="1">Whole-organism</tissue>
    </source>
</reference>
<dbReference type="Proteomes" id="UP000829354">
    <property type="component" value="Chromosome X"/>
</dbReference>
<accession>A0AAE9FGQ2</accession>
<keyword evidence="2" id="KW-1185">Reference proteome</keyword>
<evidence type="ECO:0000313" key="1">
    <source>
        <dbReference type="EMBL" id="UMM40855.1"/>
    </source>
</evidence>
<dbReference type="AlphaFoldDB" id="A0AAE9FGQ2"/>